<sequence>MEDLHSADCLKYNWVVWFFCGMNFPKTKRFAYFLYSFTYCFFITFGYSLTLTLGIFFIEDIEALIGNLAITSKSLTCTSKWISVFWQTNTLKRIERTMDELDTFATTPVQKTRLKETLNEAHVMFKFYSFVSTLVWLSCGSTMVYQLTRGNVLYPGWYLIDWESSRMGLFVVFFYQLIGVGLEILANTTNDSYPAMLFIALQGHYRILEAALMDFKPGTPKNHRENYAALIKCIVYHKKIERVFASVVSHISIPMFVQYLSTGINLCLIAVSVVFFEVDATHKAYSAIYAWAVTLEMFGPCYFGEELIGESDRLITHLFSCNWVDQDPKFKRALIIFMQNSQAPKIAKVGNLVDISLATFVSVMKFSYSLFALLNTMQN</sequence>
<feature type="transmembrane region" description="Helical" evidence="10">
    <location>
        <begin position="355"/>
        <end position="374"/>
    </location>
</feature>
<proteinExistence type="inferred from homology"/>
<feature type="transmembrane region" description="Helical" evidence="10">
    <location>
        <begin position="127"/>
        <end position="147"/>
    </location>
</feature>
<keyword evidence="9 10" id="KW-0807">Transducer</keyword>
<dbReference type="OrthoDB" id="5846619at2759"/>
<dbReference type="GO" id="GO:0007165">
    <property type="term" value="P:signal transduction"/>
    <property type="evidence" value="ECO:0007669"/>
    <property type="project" value="UniProtKB-KW"/>
</dbReference>
<organism evidence="11 12">
    <name type="scientific">Hermetia illucens</name>
    <name type="common">Black soldier fly</name>
    <dbReference type="NCBI Taxonomy" id="343691"/>
    <lineage>
        <taxon>Eukaryota</taxon>
        <taxon>Metazoa</taxon>
        <taxon>Ecdysozoa</taxon>
        <taxon>Arthropoda</taxon>
        <taxon>Hexapoda</taxon>
        <taxon>Insecta</taxon>
        <taxon>Pterygota</taxon>
        <taxon>Neoptera</taxon>
        <taxon>Endopterygota</taxon>
        <taxon>Diptera</taxon>
        <taxon>Brachycera</taxon>
        <taxon>Stratiomyomorpha</taxon>
        <taxon>Stratiomyidae</taxon>
        <taxon>Hermetiinae</taxon>
        <taxon>Hermetia</taxon>
    </lineage>
</organism>
<comment type="similarity">
    <text evidence="10">Belongs to the insect chemoreceptor superfamily. Heteromeric odorant receptor channel (TC 1.A.69) family.</text>
</comment>
<dbReference type="InterPro" id="IPR004117">
    <property type="entry name" value="7tm6_olfct_rcpt"/>
</dbReference>
<gene>
    <name evidence="11" type="ORF">HERILL_LOCUS3370</name>
</gene>
<keyword evidence="6 10" id="KW-1133">Transmembrane helix</keyword>
<dbReference type="EMBL" id="LR899009">
    <property type="protein sequence ID" value="CAD7080204.1"/>
    <property type="molecule type" value="Genomic_DNA"/>
</dbReference>
<reference evidence="11 12" key="1">
    <citation type="submission" date="2020-11" db="EMBL/GenBank/DDBJ databases">
        <authorList>
            <person name="Wallbank WR R."/>
            <person name="Pardo Diaz C."/>
            <person name="Kozak K."/>
            <person name="Martin S."/>
            <person name="Jiggins C."/>
            <person name="Moest M."/>
            <person name="Warren A I."/>
            <person name="Generalovic N T."/>
            <person name="Byers J.R.P. K."/>
            <person name="Montejo-Kovacevich G."/>
            <person name="Yen C E."/>
        </authorList>
    </citation>
    <scope>NUCLEOTIDE SEQUENCE [LARGE SCALE GENOMIC DNA]</scope>
</reference>
<keyword evidence="3 10" id="KW-0716">Sensory transduction</keyword>
<evidence type="ECO:0000256" key="9">
    <source>
        <dbReference type="ARBA" id="ARBA00023224"/>
    </source>
</evidence>
<evidence type="ECO:0000313" key="11">
    <source>
        <dbReference type="EMBL" id="CAD7080204.1"/>
    </source>
</evidence>
<keyword evidence="7 10" id="KW-0472">Membrane</keyword>
<comment type="subcellular location">
    <subcellularLocation>
        <location evidence="1 10">Cell membrane</location>
        <topology evidence="1 10">Multi-pass membrane protein</topology>
    </subcellularLocation>
</comment>
<dbReference type="GO" id="GO:0005886">
    <property type="term" value="C:plasma membrane"/>
    <property type="evidence" value="ECO:0007669"/>
    <property type="project" value="UniProtKB-SubCell"/>
</dbReference>
<keyword evidence="5 10" id="KW-0552">Olfaction</keyword>
<evidence type="ECO:0000256" key="10">
    <source>
        <dbReference type="RuleBase" id="RU351113"/>
    </source>
</evidence>
<feature type="transmembrane region" description="Helical" evidence="10">
    <location>
        <begin position="167"/>
        <end position="186"/>
    </location>
</feature>
<evidence type="ECO:0000256" key="4">
    <source>
        <dbReference type="ARBA" id="ARBA00022692"/>
    </source>
</evidence>
<dbReference type="GO" id="GO:0005549">
    <property type="term" value="F:odorant binding"/>
    <property type="evidence" value="ECO:0007669"/>
    <property type="project" value="InterPro"/>
</dbReference>
<feature type="transmembrane region" description="Helical" evidence="10">
    <location>
        <begin position="32"/>
        <end position="58"/>
    </location>
</feature>
<dbReference type="PANTHER" id="PTHR21137">
    <property type="entry name" value="ODORANT RECEPTOR"/>
    <property type="match status" value="1"/>
</dbReference>
<keyword evidence="2" id="KW-1003">Cell membrane</keyword>
<evidence type="ECO:0000256" key="6">
    <source>
        <dbReference type="ARBA" id="ARBA00022989"/>
    </source>
</evidence>
<keyword evidence="8 10" id="KW-0675">Receptor</keyword>
<dbReference type="AlphaFoldDB" id="A0A7R8YS55"/>
<keyword evidence="12" id="KW-1185">Reference proteome</keyword>
<evidence type="ECO:0000256" key="1">
    <source>
        <dbReference type="ARBA" id="ARBA00004651"/>
    </source>
</evidence>
<dbReference type="GO" id="GO:0004984">
    <property type="term" value="F:olfactory receptor activity"/>
    <property type="evidence" value="ECO:0007669"/>
    <property type="project" value="InterPro"/>
</dbReference>
<dbReference type="InParanoid" id="A0A7R8YS55"/>
<comment type="caution">
    <text evidence="10">Lacks conserved residue(s) required for the propagation of feature annotation.</text>
</comment>
<evidence type="ECO:0000313" key="12">
    <source>
        <dbReference type="Proteomes" id="UP000594454"/>
    </source>
</evidence>
<protein>
    <recommendedName>
        <fullName evidence="10">Odorant receptor</fullName>
    </recommendedName>
</protein>
<dbReference type="PANTHER" id="PTHR21137:SF35">
    <property type="entry name" value="ODORANT RECEPTOR 19A-RELATED"/>
    <property type="match status" value="1"/>
</dbReference>
<evidence type="ECO:0000256" key="5">
    <source>
        <dbReference type="ARBA" id="ARBA00022725"/>
    </source>
</evidence>
<name>A0A7R8YS55_HERIL</name>
<keyword evidence="4 10" id="KW-0812">Transmembrane</keyword>
<evidence type="ECO:0000256" key="8">
    <source>
        <dbReference type="ARBA" id="ARBA00023170"/>
    </source>
</evidence>
<evidence type="ECO:0000256" key="2">
    <source>
        <dbReference type="ARBA" id="ARBA00022475"/>
    </source>
</evidence>
<evidence type="ECO:0000256" key="7">
    <source>
        <dbReference type="ARBA" id="ARBA00023136"/>
    </source>
</evidence>
<feature type="transmembrane region" description="Helical" evidence="10">
    <location>
        <begin position="256"/>
        <end position="276"/>
    </location>
</feature>
<evidence type="ECO:0000256" key="3">
    <source>
        <dbReference type="ARBA" id="ARBA00022606"/>
    </source>
</evidence>
<dbReference type="Pfam" id="PF02949">
    <property type="entry name" value="7tm_6"/>
    <property type="match status" value="1"/>
</dbReference>
<accession>A0A7R8YS55</accession>
<dbReference type="Proteomes" id="UP000594454">
    <property type="component" value="Chromosome 1"/>
</dbReference>